<keyword evidence="2" id="KW-0812">Transmembrane</keyword>
<name>A0ABY1UR24_9APIC</name>
<evidence type="ECO:0000256" key="2">
    <source>
        <dbReference type="SAM" id="Phobius"/>
    </source>
</evidence>
<feature type="transmembrane region" description="Helical" evidence="2">
    <location>
        <begin position="265"/>
        <end position="286"/>
    </location>
</feature>
<feature type="transmembrane region" description="Helical" evidence="2">
    <location>
        <begin position="900"/>
        <end position="918"/>
    </location>
</feature>
<accession>A0ABY1UR24</accession>
<dbReference type="Proteomes" id="UP000831156">
    <property type="component" value="Chromosome 12"/>
</dbReference>
<organism evidence="3 4">
    <name type="scientific">Plasmodium gaboni</name>
    <dbReference type="NCBI Taxonomy" id="647221"/>
    <lineage>
        <taxon>Eukaryota</taxon>
        <taxon>Sar</taxon>
        <taxon>Alveolata</taxon>
        <taxon>Apicomplexa</taxon>
        <taxon>Aconoidasida</taxon>
        <taxon>Haemosporida</taxon>
        <taxon>Plasmodiidae</taxon>
        <taxon>Plasmodium</taxon>
        <taxon>Plasmodium (Laverania)</taxon>
    </lineage>
</organism>
<feature type="transmembrane region" description="Helical" evidence="2">
    <location>
        <begin position="221"/>
        <end position="245"/>
    </location>
</feature>
<evidence type="ECO:0000313" key="3">
    <source>
        <dbReference type="EMBL" id="SOV16299.1"/>
    </source>
</evidence>
<gene>
    <name evidence="3" type="ORF">PGABG01_1215500</name>
</gene>
<feature type="region of interest" description="Disordered" evidence="1">
    <location>
        <begin position="416"/>
        <end position="480"/>
    </location>
</feature>
<feature type="transmembrane region" description="Helical" evidence="2">
    <location>
        <begin position="180"/>
        <end position="200"/>
    </location>
</feature>
<reference evidence="3" key="1">
    <citation type="submission" date="2016-09" db="EMBL/GenBank/DDBJ databases">
        <authorList>
            <consortium name="Pathogen Informatics"/>
            <person name="Sun Q."/>
            <person name="Inoue M."/>
        </authorList>
    </citation>
    <scope>NUCLEOTIDE SEQUENCE</scope>
</reference>
<feature type="compositionally biased region" description="Polar residues" evidence="1">
    <location>
        <begin position="468"/>
        <end position="478"/>
    </location>
</feature>
<dbReference type="PANTHER" id="PTHR37409">
    <property type="entry name" value="RIKEN CDNA D130052B06 GENE"/>
    <property type="match status" value="1"/>
</dbReference>
<feature type="transmembrane region" description="Helical" evidence="2">
    <location>
        <begin position="787"/>
        <end position="804"/>
    </location>
</feature>
<keyword evidence="2" id="KW-0472">Membrane</keyword>
<keyword evidence="2" id="KW-1133">Transmembrane helix</keyword>
<feature type="transmembrane region" description="Helical" evidence="2">
    <location>
        <begin position="747"/>
        <end position="767"/>
    </location>
</feature>
<sequence>MFKRCILYFVISIFSLILVVYKESRYAYNKFKYEKNIEKKYEKGCDINDDFCFNNNENVDKAIDKPEKDYELVNYDENINNNNNNNNINNNNINNNNKSISISLSNNKVKNKNYFDNYNNKYVDKNKINYIFKPYFEESNNNITKFDHVISLFYEFSINAKFFILIFFKSTMNILHSYGILLISLIKILFLWFIIIQPYIKWLFIKLKKSYMKLDYQTKKYIIYMMTIIITFLYLIYIGIFKYIINKISRIYKYFLKKIFRINNFLFKIFPYIISTLLYATIIKAIPINYISFFIYSCFFPFPSIYSIVIIMKYVYLPTVSTCIFNNVQEKQEQNNNDQQKCKSISAYNTSKDKHEYIKNHDTYSYMNKSILKQNNHTKENNQQHNSSTTNATTFMKSVDFFKTNEDVTLEKTKNINEKDKDKKRSKGMLKKITKKVTRKITKKTTQQGTCENERQNKEDHSEEKNKTQSGADQTNSEHVNKDYGEHVDKVYGEHVNKVYGEHVNKDCDEKIDKVCDEQVDEIYDEQVDEIYDEQVDEIYDEQVDEIYDEQVDEIYDEQVDEVYDSSSEKECDNHVDDKEEHSLDDKNEHLLNNQIDDPVEDYVEEYIEEQSKSEGKICYKDVNKNVHINNIHVNNINQINNKSINEKSNYSLSNFSFIKKKYSTLFGLESFNLRFRYKSKKENNSQLSSIQNNQTGNQRFSCASSISFLNDEEGNILSYDVPILLEYWLFINILKFLKSALFFHKFLKIPFLFEYFTLFVITINLSEKLHEFMFLKKYKSSILVRLLKNVLVTTVDFLLYFLFNVRLENEKKEQGKSNNNNKQEYLERSNLLIKLSRIFKDKLKMNETVKFSFTCLKSIITENVVESVKLPLYIKICINILIYMPQLILLIFPSFILKIYFLYIFFLAPIFGSLKCLEEKKDIQNKIYFICYFFFYNISSIIVNHSIFKCLPFYNLYKILITISVQTALKYIFNTLKVIS</sequence>
<feature type="transmembrane region" description="Helical" evidence="2">
    <location>
        <begin position="6"/>
        <end position="22"/>
    </location>
</feature>
<evidence type="ECO:0000313" key="4">
    <source>
        <dbReference type="Proteomes" id="UP000831156"/>
    </source>
</evidence>
<feature type="compositionally biased region" description="Basic residues" evidence="1">
    <location>
        <begin position="424"/>
        <end position="443"/>
    </location>
</feature>
<dbReference type="PANTHER" id="PTHR37409:SF5">
    <property type="entry name" value="CELL WALL PROTEIN AWA1-LIKE"/>
    <property type="match status" value="1"/>
</dbReference>
<evidence type="ECO:0000256" key="1">
    <source>
        <dbReference type="SAM" id="MobiDB-lite"/>
    </source>
</evidence>
<feature type="compositionally biased region" description="Basic and acidic residues" evidence="1">
    <location>
        <begin position="452"/>
        <end position="467"/>
    </location>
</feature>
<feature type="transmembrane region" description="Helical" evidence="2">
    <location>
        <begin position="293"/>
        <end position="316"/>
    </location>
</feature>
<keyword evidence="4" id="KW-1185">Reference proteome</keyword>
<dbReference type="EMBL" id="LT969435">
    <property type="protein sequence ID" value="SOV16299.1"/>
    <property type="molecule type" value="Genomic_DNA"/>
</dbReference>
<feature type="transmembrane region" description="Helical" evidence="2">
    <location>
        <begin position="930"/>
        <end position="949"/>
    </location>
</feature>
<proteinExistence type="predicted"/>
<protein>
    <submittedName>
        <fullName evidence="3">Uncharacterized protein</fullName>
    </submittedName>
</protein>